<dbReference type="PANTHER" id="PTHR39166:SF1">
    <property type="entry name" value="BLL1166 PROTEIN"/>
    <property type="match status" value="1"/>
</dbReference>
<evidence type="ECO:0000313" key="2">
    <source>
        <dbReference type="Proteomes" id="UP000249065"/>
    </source>
</evidence>
<accession>A0A327LZ16</accession>
<dbReference type="AlphaFoldDB" id="A0A327LZ16"/>
<evidence type="ECO:0008006" key="3">
    <source>
        <dbReference type="Google" id="ProtNLM"/>
    </source>
</evidence>
<dbReference type="RefSeq" id="WP_111472372.1">
    <property type="nucleotide sequence ID" value="NZ_QLIX01000031.1"/>
</dbReference>
<dbReference type="OrthoDB" id="9805247at2"/>
<protein>
    <recommendedName>
        <fullName evidence="3">Nucleotidyltransferase family protein</fullName>
    </recommendedName>
</protein>
<organism evidence="1 2">
    <name type="scientific">Roseicella frigidaeris</name>
    <dbReference type="NCBI Taxonomy" id="2230885"/>
    <lineage>
        <taxon>Bacteria</taxon>
        <taxon>Pseudomonadati</taxon>
        <taxon>Pseudomonadota</taxon>
        <taxon>Alphaproteobacteria</taxon>
        <taxon>Acetobacterales</taxon>
        <taxon>Roseomonadaceae</taxon>
        <taxon>Roseicella</taxon>
    </lineage>
</organism>
<dbReference type="Proteomes" id="UP000249065">
    <property type="component" value="Unassembled WGS sequence"/>
</dbReference>
<name>A0A327LZ16_9PROT</name>
<gene>
    <name evidence="1" type="ORF">DOO78_23720</name>
</gene>
<dbReference type="EMBL" id="QLIX01000031">
    <property type="protein sequence ID" value="RAI55374.1"/>
    <property type="molecule type" value="Genomic_DNA"/>
</dbReference>
<dbReference type="PANTHER" id="PTHR39166">
    <property type="entry name" value="BLL1166 PROTEIN"/>
    <property type="match status" value="1"/>
</dbReference>
<comment type="caution">
    <text evidence="1">The sequence shown here is derived from an EMBL/GenBank/DDBJ whole genome shotgun (WGS) entry which is preliminary data.</text>
</comment>
<proteinExistence type="predicted"/>
<reference evidence="2" key="1">
    <citation type="submission" date="2018-06" db="EMBL/GenBank/DDBJ databases">
        <authorList>
            <person name="Khan S.A."/>
        </authorList>
    </citation>
    <scope>NUCLEOTIDE SEQUENCE [LARGE SCALE GENOMIC DNA]</scope>
    <source>
        <strain evidence="2">DB-1506</strain>
    </source>
</reference>
<dbReference type="Pfam" id="PF06042">
    <property type="entry name" value="NTP_transf_6"/>
    <property type="match status" value="1"/>
</dbReference>
<keyword evidence="2" id="KW-1185">Reference proteome</keyword>
<dbReference type="InterPro" id="IPR009267">
    <property type="entry name" value="NTP_transf_6"/>
</dbReference>
<sequence length="214" mass="22082">MIGIRSRDGEGGAWLAGLIAGEARLREPLRAVAAIGLPEAWIGAGLLRNAAWDALSGFPPGRNPPGDIDVVWFDPGAGPAADAAAGRALRAAMPGLPWSVRNQARMAARNGDAPYADTRDAAAHWPETATAVLARWAGPRAGPRAGAGPGAGAGAGPGAGVEVAAPWGFADLLGRVVRPTPDFARLPAKRAIFAARCRAQRWRERWPGVRMAAG</sequence>
<evidence type="ECO:0000313" key="1">
    <source>
        <dbReference type="EMBL" id="RAI55374.1"/>
    </source>
</evidence>